<accession>A0ACD5H0N6</accession>
<evidence type="ECO:0000313" key="1">
    <source>
        <dbReference type="EMBL" id="XPM66577.1"/>
    </source>
</evidence>
<keyword evidence="2" id="KW-1185">Reference proteome</keyword>
<protein>
    <submittedName>
        <fullName evidence="1">DUF4335 domain-containing protein</fullName>
    </submittedName>
</protein>
<sequence length="270" mass="29406">MQTHRLKIQPGVLENGQGSESLEVDLSTVQLFDLVEAIDQLFADTQTLPEMTLSLAPVSRRYVKANIPLAERATPAAIGAGGLVLAAVLLYFVPVPEVNRPTEPTRPSETAPDGTPTGSPSPQASPTNQSSLQPQNNAAANPPSRDELEQALSQAPEITDPTLLATLNRRLYEQVNSAWENRAQIDRELIYRVSVGQDGSILGYRPANPAAEDWNTQETPLFDLLYIPTDSSGTFEEAIAPFKVVFTPRGVLQVSPWRGFAYSPGLKFRN</sequence>
<dbReference type="EMBL" id="CP182909">
    <property type="protein sequence ID" value="XPM66577.1"/>
    <property type="molecule type" value="Genomic_DNA"/>
</dbReference>
<gene>
    <name evidence="1" type="ORF">BH720_015610</name>
</gene>
<dbReference type="Proteomes" id="UP000095472">
    <property type="component" value="Chromosome"/>
</dbReference>
<evidence type="ECO:0000313" key="2">
    <source>
        <dbReference type="Proteomes" id="UP000095472"/>
    </source>
</evidence>
<organism evidence="1 2">
    <name type="scientific">Desertifilum tharense IPPAS B-1220</name>
    <dbReference type="NCBI Taxonomy" id="1781255"/>
    <lineage>
        <taxon>Bacteria</taxon>
        <taxon>Bacillati</taxon>
        <taxon>Cyanobacteriota</taxon>
        <taxon>Cyanophyceae</taxon>
        <taxon>Desertifilales</taxon>
        <taxon>Desertifilaceae</taxon>
        <taxon>Desertifilum</taxon>
    </lineage>
</organism>
<reference evidence="1 2" key="1">
    <citation type="journal article" date="2016" name="Genome Announc.">
        <title>Draft Genome Sequence of the Thermotolerant Cyanobacterium Desertifilum sp. IPPAS B-1220.</title>
        <authorList>
            <person name="Mironov K.S."/>
            <person name="Sinetova M.A."/>
            <person name="Bolatkhan K."/>
            <person name="Zayadan B.K."/>
            <person name="Ustinova V.V."/>
            <person name="Kupriyanova E.V."/>
            <person name="Skrypnik A.N."/>
            <person name="Gogoleva N.E."/>
            <person name="Gogolev Y.V."/>
            <person name="Los D.A."/>
        </authorList>
    </citation>
    <scope>NUCLEOTIDE SEQUENCE [LARGE SCALE GENOMIC DNA]</scope>
    <source>
        <strain evidence="1 2">IPPAS B-1220</strain>
    </source>
</reference>
<proteinExistence type="predicted"/>
<name>A0ACD5H0N6_9CYAN</name>